<dbReference type="PANTHER" id="PTHR43211:SF1">
    <property type="entry name" value="BLL6422 PROTEIN"/>
    <property type="match status" value="1"/>
</dbReference>
<dbReference type="InterPro" id="IPR036663">
    <property type="entry name" value="Fumarylacetoacetase_C_sf"/>
</dbReference>
<keyword evidence="3" id="KW-1185">Reference proteome</keyword>
<dbReference type="InterPro" id="IPR011234">
    <property type="entry name" value="Fumarylacetoacetase-like_C"/>
</dbReference>
<feature type="domain" description="Fumarylacetoacetase-like C-terminal" evidence="1">
    <location>
        <begin position="117"/>
        <end position="319"/>
    </location>
</feature>
<dbReference type="RefSeq" id="WP_256619769.1">
    <property type="nucleotide sequence ID" value="NZ_JANIBC010000009.1"/>
</dbReference>
<sequence length="324" mass="35256">MKLVTFRRSDHRIPELGVLTEGRVASLTALEKGPAFSSMQALIDAGPEAWEAARQAESTLPASAFLREGSFTLLAPLPIPVQIRDFMAFELHLRQSLESVARLRAMAAGTDQEEAVEAARRAGQLEPPPVWFDQPVYYKANRFAVSGPDDTILWPSYSSLMDYECELACVIGRQGRDIGKKNAAAHIFGYTVFNDFSARDAQFAEMAGMLGPAKGKDFDGANAMGPCIVTPDEIGDPYDLDMTVTVNGEHRSTGSSSSMHHRFEDMIAWVSRSETLQPGEIFGSGTVGGGCGLEMMRLLEDGDCVEITIEKIGTLTNTIRTKAP</sequence>
<accession>A0A9X2LA09</accession>
<dbReference type="Gene3D" id="3.90.850.10">
    <property type="entry name" value="Fumarylacetoacetase-like, C-terminal domain"/>
    <property type="match status" value="1"/>
</dbReference>
<protein>
    <submittedName>
        <fullName evidence="2">Fumarylacetoacetate hydrolase family protein</fullName>
    </submittedName>
</protein>
<dbReference type="SUPFAM" id="SSF56529">
    <property type="entry name" value="FAH"/>
    <property type="match status" value="1"/>
</dbReference>
<reference evidence="2" key="1">
    <citation type="submission" date="2022-07" db="EMBL/GenBank/DDBJ databases">
        <title>Parvularcula maris sp. nov., an algicidal bacterium isolated from seawater.</title>
        <authorList>
            <person name="Li F."/>
        </authorList>
    </citation>
    <scope>NUCLEOTIDE SEQUENCE</scope>
    <source>
        <strain evidence="2">BGMRC 0090</strain>
    </source>
</reference>
<dbReference type="GO" id="GO:0016787">
    <property type="term" value="F:hydrolase activity"/>
    <property type="evidence" value="ECO:0007669"/>
    <property type="project" value="UniProtKB-KW"/>
</dbReference>
<evidence type="ECO:0000313" key="3">
    <source>
        <dbReference type="Proteomes" id="UP001142610"/>
    </source>
</evidence>
<evidence type="ECO:0000259" key="1">
    <source>
        <dbReference type="Pfam" id="PF01557"/>
    </source>
</evidence>
<dbReference type="EMBL" id="JANIBC010000009">
    <property type="protein sequence ID" value="MCQ8185873.1"/>
    <property type="molecule type" value="Genomic_DNA"/>
</dbReference>
<dbReference type="Pfam" id="PF01557">
    <property type="entry name" value="FAA_hydrolase"/>
    <property type="match status" value="1"/>
</dbReference>
<evidence type="ECO:0000313" key="2">
    <source>
        <dbReference type="EMBL" id="MCQ8185873.1"/>
    </source>
</evidence>
<dbReference type="AlphaFoldDB" id="A0A9X2LA09"/>
<keyword evidence="2" id="KW-0378">Hydrolase</keyword>
<proteinExistence type="predicted"/>
<name>A0A9X2LA09_9PROT</name>
<dbReference type="Proteomes" id="UP001142610">
    <property type="component" value="Unassembled WGS sequence"/>
</dbReference>
<comment type="caution">
    <text evidence="2">The sequence shown here is derived from an EMBL/GenBank/DDBJ whole genome shotgun (WGS) entry which is preliminary data.</text>
</comment>
<dbReference type="PANTHER" id="PTHR43211">
    <property type="entry name" value="FUMARYLACETOACETATE HYDROLASE"/>
    <property type="match status" value="1"/>
</dbReference>
<gene>
    <name evidence="2" type="ORF">NOG11_10770</name>
</gene>
<organism evidence="2 3">
    <name type="scientific">Parvularcula maris</name>
    <dbReference type="NCBI Taxonomy" id="2965077"/>
    <lineage>
        <taxon>Bacteria</taxon>
        <taxon>Pseudomonadati</taxon>
        <taxon>Pseudomonadota</taxon>
        <taxon>Alphaproteobacteria</taxon>
        <taxon>Parvularculales</taxon>
        <taxon>Parvularculaceae</taxon>
        <taxon>Parvularcula</taxon>
    </lineage>
</organism>